<dbReference type="AlphaFoldDB" id="A0A3P3QRR2"/>
<feature type="domain" description="HTH LytTR-type" evidence="4">
    <location>
        <begin position="139"/>
        <end position="241"/>
    </location>
</feature>
<comment type="caution">
    <text evidence="5">The sequence shown here is derived from an EMBL/GenBank/DDBJ whole genome shotgun (WGS) entry which is preliminary data.</text>
</comment>
<gene>
    <name evidence="5" type="ORF">EIK76_04950</name>
</gene>
<dbReference type="InterPro" id="IPR011006">
    <property type="entry name" value="CheY-like_superfamily"/>
</dbReference>
<dbReference type="SUPFAM" id="SSF52172">
    <property type="entry name" value="CheY-like"/>
    <property type="match status" value="1"/>
</dbReference>
<evidence type="ECO:0000259" key="4">
    <source>
        <dbReference type="PROSITE" id="PS50930"/>
    </source>
</evidence>
<keyword evidence="6" id="KW-1185">Reference proteome</keyword>
<feature type="domain" description="Response regulatory" evidence="3">
    <location>
        <begin position="5"/>
        <end position="121"/>
    </location>
</feature>
<protein>
    <submittedName>
        <fullName evidence="5">DNA-binding response regulator</fullName>
    </submittedName>
</protein>
<reference evidence="5 6" key="1">
    <citation type="submission" date="2018-11" db="EMBL/GenBank/DDBJ databases">
        <title>Draft genome analysis of Rheinheimera mesophila isolated from an industrial waste site.</title>
        <authorList>
            <person name="Yu Q."/>
            <person name="Qi Y."/>
            <person name="Zhang H."/>
            <person name="Lu Y."/>
            <person name="Pu J."/>
        </authorList>
    </citation>
    <scope>NUCLEOTIDE SEQUENCE [LARGE SCALE GENOMIC DNA]</scope>
    <source>
        <strain evidence="5 6">IITR13</strain>
    </source>
</reference>
<evidence type="ECO:0000313" key="5">
    <source>
        <dbReference type="EMBL" id="RRJ23418.1"/>
    </source>
</evidence>
<dbReference type="Proteomes" id="UP000276260">
    <property type="component" value="Unassembled WGS sequence"/>
</dbReference>
<dbReference type="SMART" id="SM00850">
    <property type="entry name" value="LytTR"/>
    <property type="match status" value="1"/>
</dbReference>
<keyword evidence="1" id="KW-0902">Two-component regulatory system</keyword>
<dbReference type="PROSITE" id="PS50930">
    <property type="entry name" value="HTH_LYTTR"/>
    <property type="match status" value="1"/>
</dbReference>
<organism evidence="5 6">
    <name type="scientific">Rheinheimera mesophila</name>
    <dbReference type="NCBI Taxonomy" id="1547515"/>
    <lineage>
        <taxon>Bacteria</taxon>
        <taxon>Pseudomonadati</taxon>
        <taxon>Pseudomonadota</taxon>
        <taxon>Gammaproteobacteria</taxon>
        <taxon>Chromatiales</taxon>
        <taxon>Chromatiaceae</taxon>
        <taxon>Rheinheimera</taxon>
    </lineage>
</organism>
<dbReference type="InterPro" id="IPR007492">
    <property type="entry name" value="LytTR_DNA-bd_dom"/>
</dbReference>
<dbReference type="GO" id="GO:0000156">
    <property type="term" value="F:phosphorelay response regulator activity"/>
    <property type="evidence" value="ECO:0007669"/>
    <property type="project" value="InterPro"/>
</dbReference>
<dbReference type="InterPro" id="IPR046947">
    <property type="entry name" value="LytR-like"/>
</dbReference>
<dbReference type="PANTHER" id="PTHR37299">
    <property type="entry name" value="TRANSCRIPTIONAL REGULATOR-RELATED"/>
    <property type="match status" value="1"/>
</dbReference>
<dbReference type="OrthoDB" id="236568at2"/>
<dbReference type="InterPro" id="IPR001789">
    <property type="entry name" value="Sig_transdc_resp-reg_receiver"/>
</dbReference>
<dbReference type="PROSITE" id="PS50110">
    <property type="entry name" value="RESPONSE_REGULATORY"/>
    <property type="match status" value="1"/>
</dbReference>
<dbReference type="Gene3D" id="3.40.50.2300">
    <property type="match status" value="1"/>
</dbReference>
<accession>A0A3P3QRR2</accession>
<dbReference type="PANTHER" id="PTHR37299:SF1">
    <property type="entry name" value="STAGE 0 SPORULATION PROTEIN A HOMOLOG"/>
    <property type="match status" value="1"/>
</dbReference>
<dbReference type="GO" id="GO:0003677">
    <property type="term" value="F:DNA binding"/>
    <property type="evidence" value="ECO:0007669"/>
    <property type="project" value="UniProtKB-KW"/>
</dbReference>
<dbReference type="Gene3D" id="2.40.50.1020">
    <property type="entry name" value="LytTr DNA-binding domain"/>
    <property type="match status" value="1"/>
</dbReference>
<evidence type="ECO:0000313" key="6">
    <source>
        <dbReference type="Proteomes" id="UP000276260"/>
    </source>
</evidence>
<evidence type="ECO:0000256" key="2">
    <source>
        <dbReference type="PROSITE-ProRule" id="PRU00169"/>
    </source>
</evidence>
<feature type="modified residue" description="4-aspartylphosphate" evidence="2">
    <location>
        <position position="56"/>
    </location>
</feature>
<sequence>MQQIKTVIADDEPLAISNLKAKLATYPNIQIDACFDNGDEVLAYLQHNTVDLVFLDIQMPGIKGIEVLKQLNKSSAMAAPLIILVTAYDNYAFSAYEHFAFDYLLKPVSRQRLAQTLLDAKTALDKQQDLPVAISQSKLTFKTGASTLLLDDIDILMIEAAGNYMCVYTLSENLIIRETIKELMQRLPAQFAQVHRSTIVNLHHVHKVQPHNNDYQLLLSNGQTVAASRRFKADWSSQLLPAK</sequence>
<name>A0A3P3QRR2_9GAMM</name>
<proteinExistence type="predicted"/>
<keyword evidence="5" id="KW-0238">DNA-binding</keyword>
<dbReference type="SMART" id="SM00448">
    <property type="entry name" value="REC"/>
    <property type="match status" value="1"/>
</dbReference>
<evidence type="ECO:0000259" key="3">
    <source>
        <dbReference type="PROSITE" id="PS50110"/>
    </source>
</evidence>
<dbReference type="EMBL" id="RRCF01000001">
    <property type="protein sequence ID" value="RRJ23418.1"/>
    <property type="molecule type" value="Genomic_DNA"/>
</dbReference>
<evidence type="ECO:0000256" key="1">
    <source>
        <dbReference type="ARBA" id="ARBA00023012"/>
    </source>
</evidence>
<dbReference type="Pfam" id="PF04397">
    <property type="entry name" value="LytTR"/>
    <property type="match status" value="1"/>
</dbReference>
<dbReference type="RefSeq" id="WP_046521278.1">
    <property type="nucleotide sequence ID" value="NZ_LAVS01000091.1"/>
</dbReference>
<dbReference type="Pfam" id="PF00072">
    <property type="entry name" value="Response_reg"/>
    <property type="match status" value="1"/>
</dbReference>
<keyword evidence="2" id="KW-0597">Phosphoprotein</keyword>